<name>A0A7J6G446_CANSA</name>
<accession>A0A7J6G446</accession>
<feature type="compositionally biased region" description="Basic and acidic residues" evidence="6">
    <location>
        <begin position="305"/>
        <end position="322"/>
    </location>
</feature>
<feature type="region of interest" description="Disordered" evidence="6">
    <location>
        <begin position="67"/>
        <end position="133"/>
    </location>
</feature>
<feature type="region of interest" description="Disordered" evidence="6">
    <location>
        <begin position="916"/>
        <end position="935"/>
    </location>
</feature>
<dbReference type="Gene3D" id="2.40.330.10">
    <property type="entry name" value="DNA-binding pseudobarrel domain"/>
    <property type="match status" value="6"/>
</dbReference>
<feature type="domain" description="TF-B3" evidence="7">
    <location>
        <begin position="820"/>
        <end position="904"/>
    </location>
</feature>
<dbReference type="InterPro" id="IPR003340">
    <property type="entry name" value="B3_DNA-bd"/>
</dbReference>
<dbReference type="GO" id="GO:0003677">
    <property type="term" value="F:DNA binding"/>
    <property type="evidence" value="ECO:0007669"/>
    <property type="project" value="UniProtKB-KW"/>
</dbReference>
<evidence type="ECO:0000313" key="9">
    <source>
        <dbReference type="Proteomes" id="UP000583929"/>
    </source>
</evidence>
<dbReference type="InterPro" id="IPR044837">
    <property type="entry name" value="REM16-like"/>
</dbReference>
<keyword evidence="2" id="KW-0805">Transcription regulation</keyword>
<keyword evidence="5" id="KW-0539">Nucleus</keyword>
<evidence type="ECO:0000256" key="5">
    <source>
        <dbReference type="ARBA" id="ARBA00023242"/>
    </source>
</evidence>
<comment type="subcellular location">
    <subcellularLocation>
        <location evidence="1">Nucleus</location>
    </subcellularLocation>
</comment>
<dbReference type="PANTHER" id="PTHR31391:SF151">
    <property type="entry name" value="B3 DOMAIN-CONTAINING PROTEIN REM19-LIKE"/>
    <property type="match status" value="1"/>
</dbReference>
<organism evidence="8 9">
    <name type="scientific">Cannabis sativa</name>
    <name type="common">Hemp</name>
    <name type="synonym">Marijuana</name>
    <dbReference type="NCBI Taxonomy" id="3483"/>
    <lineage>
        <taxon>Eukaryota</taxon>
        <taxon>Viridiplantae</taxon>
        <taxon>Streptophyta</taxon>
        <taxon>Embryophyta</taxon>
        <taxon>Tracheophyta</taxon>
        <taxon>Spermatophyta</taxon>
        <taxon>Magnoliopsida</taxon>
        <taxon>eudicotyledons</taxon>
        <taxon>Gunneridae</taxon>
        <taxon>Pentapetalae</taxon>
        <taxon>rosids</taxon>
        <taxon>fabids</taxon>
        <taxon>Rosales</taxon>
        <taxon>Cannabaceae</taxon>
        <taxon>Cannabis</taxon>
    </lineage>
</organism>
<dbReference type="CDD" id="cd10017">
    <property type="entry name" value="B3_DNA"/>
    <property type="match status" value="6"/>
</dbReference>
<reference evidence="8 9" key="1">
    <citation type="journal article" date="2020" name="bioRxiv">
        <title>Sequence and annotation of 42 cannabis genomes reveals extensive copy number variation in cannabinoid synthesis and pathogen resistance genes.</title>
        <authorList>
            <person name="Mckernan K.J."/>
            <person name="Helbert Y."/>
            <person name="Kane L.T."/>
            <person name="Ebling H."/>
            <person name="Zhang L."/>
            <person name="Liu B."/>
            <person name="Eaton Z."/>
            <person name="Mclaughlin S."/>
            <person name="Kingan S."/>
            <person name="Baybayan P."/>
            <person name="Concepcion G."/>
            <person name="Jordan M."/>
            <person name="Riva A."/>
            <person name="Barbazuk W."/>
            <person name="Harkins T."/>
        </authorList>
    </citation>
    <scope>NUCLEOTIDE SEQUENCE [LARGE SCALE GENOMIC DNA]</scope>
    <source>
        <strain evidence="9">cv. Jamaican Lion 4</strain>
        <tissue evidence="8">Leaf</tissue>
    </source>
</reference>
<evidence type="ECO:0000256" key="3">
    <source>
        <dbReference type="ARBA" id="ARBA00023125"/>
    </source>
</evidence>
<keyword evidence="9" id="KW-1185">Reference proteome</keyword>
<dbReference type="SMART" id="SM01019">
    <property type="entry name" value="B3"/>
    <property type="match status" value="6"/>
</dbReference>
<dbReference type="EMBL" id="JAATIQ010000152">
    <property type="protein sequence ID" value="KAF4376850.1"/>
    <property type="molecule type" value="Genomic_DNA"/>
</dbReference>
<evidence type="ECO:0000256" key="1">
    <source>
        <dbReference type="ARBA" id="ARBA00004123"/>
    </source>
</evidence>
<evidence type="ECO:0000256" key="6">
    <source>
        <dbReference type="SAM" id="MobiDB-lite"/>
    </source>
</evidence>
<gene>
    <name evidence="8" type="ORF">G4B88_015794</name>
</gene>
<feature type="region of interest" description="Disordered" evidence="6">
    <location>
        <begin position="305"/>
        <end position="379"/>
    </location>
</feature>
<dbReference type="InterPro" id="IPR015300">
    <property type="entry name" value="DNA-bd_pseudobarrel_sf"/>
</dbReference>
<evidence type="ECO:0000259" key="7">
    <source>
        <dbReference type="PROSITE" id="PS50863"/>
    </source>
</evidence>
<sequence length="1178" mass="132956">MASSDSYSHITQVETQFPLTAHHIFNIIIEQTPPNTKLQISKAFWVKYCESLSNQVFPKLPCGSTEEAELTTSSDGKDHNVDIDDSNEDSDSRPNKIRKTSPYGNSEGANKTSLTPCVKIEPSSTSNNYDDKANKEVIEPSVNAEKFAKLVCEENTNDNQGTNNNQRSSSSGLSLASEAASKFISDNPYLQVNLRSSHVHGRRMYIPRAFGNLYFEKKAQTVTLWVGEKNWHVNLTVNKGSVGLEYRFSSGWAAFARGNCLQPSDLCIFELIQRNQPQMKQIPKAFWVKYCESLSSQVKLPCGSREEVGLTKSSDGKEHNVDIDDSNEDPDFSWFSKTRDKSPLPCSRPHKKRKTSPYGKSEDNISGESSLPRWKEPQNIMRKEMLTGKEKAEALTRAKGFKSDDPFFIVLMQPSFVGASYNMAIPFLFAKNHLRLSKHEDVILKVQDERIWPARYYYRKYKGCSQTRFEWGWKAFAIDNDLKVGDVCVFVKRKNIGILLFEVVTLYKNEVPNSSVLPAANNRTSCVKVEPSFTSNNYDKASMISHDIIAKKEVIEPSDKVCGESPVPEKFIRNQKLSRKDKAEAFQRVKDFKSEDPFFIVPMQPSSVGSKSRYNLVIPSFFVKKHLFSISSGPQDVILMVQDGRTWSAKYYVHVRPHGISSTFRIESGWKAFVQDNDLKVGDVCAFVFRKSIGRILFEVVIFHNNGVANSPMAMLPIPARPSKPKITPCVKVEPSFTTSMISEDLIVKKEIVETSVNKSDKVCGESPVPRKFIRNQEFSRKAKAEAFQRAKDFKSEDPFFIVAMQPSFVGSKSKYCMGVPSFFAKTYLISSSPQDVILKVQDGGTWCVKYHVRPLGVSSKATIESGWKAFVQDNNLKVGDVCVFVLRKSSGVILFEVVILHDNGLANSPIQQIPVSEENTGNQGTNNNKRPSSSGLGIASEAAMKFFSDNPYFQVKLKPYNVGGHAQVYIPLAYANPWFEKKPQTVTLWVGEDYWHVIVTLNKASNIGGLEYRFSAGWRAFARDNSLNPSDVCIFDLIKKNKPEIKQIPKTFWVKYCESLSSQAFLKLPRGSTWEVGLTKSSDGNVWMDKGWKAFAQHCSLSRGNNLVFRYEGNCRFNVIIFNKTMVEIDYPFDPNHNVDTKDDISVEVWGKSPLPCSQPHKRMKTSAYGKSEEEYK</sequence>
<dbReference type="AlphaFoldDB" id="A0A7J6G446"/>
<comment type="caution">
    <text evidence="8">The sequence shown here is derived from an EMBL/GenBank/DDBJ whole genome shotgun (WGS) entry which is preliminary data.</text>
</comment>
<feature type="domain" description="TF-B3" evidence="7">
    <location>
        <begin position="189"/>
        <end position="285"/>
    </location>
</feature>
<feature type="compositionally biased region" description="Low complexity" evidence="6">
    <location>
        <begin position="918"/>
        <end position="929"/>
    </location>
</feature>
<dbReference type="PROSITE" id="PS50863">
    <property type="entry name" value="B3"/>
    <property type="match status" value="5"/>
</dbReference>
<feature type="domain" description="TF-B3" evidence="7">
    <location>
        <begin position="408"/>
        <end position="507"/>
    </location>
</feature>
<evidence type="ECO:0000256" key="4">
    <source>
        <dbReference type="ARBA" id="ARBA00023163"/>
    </source>
</evidence>
<feature type="region of interest" description="Disordered" evidence="6">
    <location>
        <begin position="1159"/>
        <end position="1178"/>
    </location>
</feature>
<dbReference type="SUPFAM" id="SSF101936">
    <property type="entry name" value="DNA-binding pseudobarrel domain"/>
    <property type="match status" value="6"/>
</dbReference>
<evidence type="ECO:0000256" key="2">
    <source>
        <dbReference type="ARBA" id="ARBA00023015"/>
    </source>
</evidence>
<keyword evidence="4" id="KW-0804">Transcription</keyword>
<dbReference type="PANTHER" id="PTHR31391">
    <property type="entry name" value="B3 DOMAIN-CONTAINING PROTEIN OS11G0197600-RELATED"/>
    <property type="match status" value="1"/>
</dbReference>
<proteinExistence type="predicted"/>
<feature type="domain" description="TF-B3" evidence="7">
    <location>
        <begin position="601"/>
        <end position="706"/>
    </location>
</feature>
<dbReference type="Proteomes" id="UP000583929">
    <property type="component" value="Unassembled WGS sequence"/>
</dbReference>
<dbReference type="GO" id="GO:0005634">
    <property type="term" value="C:nucleus"/>
    <property type="evidence" value="ECO:0007669"/>
    <property type="project" value="UniProtKB-SubCell"/>
</dbReference>
<feature type="domain" description="TF-B3" evidence="7">
    <location>
        <begin position="1049"/>
        <end position="1126"/>
    </location>
</feature>
<keyword evidence="3" id="KW-0238">DNA-binding</keyword>
<feature type="compositionally biased region" description="Polar residues" evidence="6">
    <location>
        <begin position="102"/>
        <end position="115"/>
    </location>
</feature>
<evidence type="ECO:0000313" key="8">
    <source>
        <dbReference type="EMBL" id="KAF4376850.1"/>
    </source>
</evidence>
<protein>
    <recommendedName>
        <fullName evidence="7">TF-B3 domain-containing protein</fullName>
    </recommendedName>
</protein>
<dbReference type="Pfam" id="PF02362">
    <property type="entry name" value="B3"/>
    <property type="match status" value="6"/>
</dbReference>